<dbReference type="EMBL" id="BARS01046020">
    <property type="protein sequence ID" value="GAG39079.1"/>
    <property type="molecule type" value="Genomic_DNA"/>
</dbReference>
<evidence type="ECO:0000313" key="1">
    <source>
        <dbReference type="EMBL" id="GAG39079.1"/>
    </source>
</evidence>
<feature type="non-terminal residue" evidence="1">
    <location>
        <position position="1"/>
    </location>
</feature>
<reference evidence="1" key="1">
    <citation type="journal article" date="2014" name="Front. Microbiol.">
        <title>High frequency of phylogenetically diverse reductive dehalogenase-homologous genes in deep subseafloor sedimentary metagenomes.</title>
        <authorList>
            <person name="Kawai M."/>
            <person name="Futagami T."/>
            <person name="Toyoda A."/>
            <person name="Takaki Y."/>
            <person name="Nishi S."/>
            <person name="Hori S."/>
            <person name="Arai W."/>
            <person name="Tsubouchi T."/>
            <person name="Morono Y."/>
            <person name="Uchiyama I."/>
            <person name="Ito T."/>
            <person name="Fujiyama A."/>
            <person name="Inagaki F."/>
            <person name="Takami H."/>
        </authorList>
    </citation>
    <scope>NUCLEOTIDE SEQUENCE</scope>
    <source>
        <strain evidence="1">Expedition CK06-06</strain>
    </source>
</reference>
<sequence length="44" mass="5460">DIKELKKGMLNKDFLMKSEEELRKELVNKKYQKLKNMEDIYNRQ</sequence>
<gene>
    <name evidence="1" type="ORF">S01H1_69319</name>
</gene>
<proteinExistence type="predicted"/>
<dbReference type="AlphaFoldDB" id="X0X781"/>
<accession>X0X781</accession>
<name>X0X781_9ZZZZ</name>
<comment type="caution">
    <text evidence="1">The sequence shown here is derived from an EMBL/GenBank/DDBJ whole genome shotgun (WGS) entry which is preliminary data.</text>
</comment>
<organism evidence="1">
    <name type="scientific">marine sediment metagenome</name>
    <dbReference type="NCBI Taxonomy" id="412755"/>
    <lineage>
        <taxon>unclassified sequences</taxon>
        <taxon>metagenomes</taxon>
        <taxon>ecological metagenomes</taxon>
    </lineage>
</organism>
<protein>
    <submittedName>
        <fullName evidence="1">Uncharacterized protein</fullName>
    </submittedName>
</protein>